<protein>
    <submittedName>
        <fullName evidence="1">Uncharacterized protein</fullName>
    </submittedName>
</protein>
<dbReference type="PATRIC" id="fig|1217703.3.peg.2284"/>
<comment type="caution">
    <text evidence="1">The sequence shown here is derived from an EMBL/GenBank/DDBJ whole genome shotgun (WGS) entry which is preliminary data.</text>
</comment>
<dbReference type="RefSeq" id="WP_005189307.1">
    <property type="nucleotide sequence ID" value="NZ_KB850050.1"/>
</dbReference>
<dbReference type="OrthoDB" id="6713547at2"/>
<evidence type="ECO:0000313" key="1">
    <source>
        <dbReference type="EMBL" id="ENW92416.1"/>
    </source>
</evidence>
<sequence length="104" mass="11751">MQKAVKELLVLGPFPVSELALTNDSALELVQKIQAQIEQIKEPVTNEEAKALCTLFGPDDYFGLVQSLMGILETAPSWPIRELFQNNDNIWIKLLENRARLIKT</sequence>
<keyword evidence="2" id="KW-1185">Reference proteome</keyword>
<dbReference type="Proteomes" id="UP000013261">
    <property type="component" value="Unassembled WGS sequence"/>
</dbReference>
<dbReference type="eggNOG" id="ENOG502ZMW2">
    <property type="taxonomic scope" value="Bacteria"/>
</dbReference>
<dbReference type="HOGENOM" id="CLU_2329972_0_0_6"/>
<proteinExistence type="predicted"/>
<accession>N9MNT9</accession>
<reference evidence="1 2" key="1">
    <citation type="submission" date="2013-02" db="EMBL/GenBank/DDBJ databases">
        <title>The Genome Sequence of Acinetobacter sp. ANC 4105.</title>
        <authorList>
            <consortium name="The Broad Institute Genome Sequencing Platform"/>
            <consortium name="The Broad Institute Genome Sequencing Center for Infectious Disease"/>
            <person name="Cerqueira G."/>
            <person name="Feldgarden M."/>
            <person name="Courvalin P."/>
            <person name="Perichon B."/>
            <person name="Grillot-Courvalin C."/>
            <person name="Clermont D."/>
            <person name="Rocha E."/>
            <person name="Yoon E.-J."/>
            <person name="Nemec A."/>
            <person name="Walker B."/>
            <person name="Young S.K."/>
            <person name="Zeng Q."/>
            <person name="Gargeya S."/>
            <person name="Fitzgerald M."/>
            <person name="Haas B."/>
            <person name="Abouelleil A."/>
            <person name="Alvarado L."/>
            <person name="Arachchi H.M."/>
            <person name="Berlin A.M."/>
            <person name="Chapman S.B."/>
            <person name="Dewar J."/>
            <person name="Goldberg J."/>
            <person name="Griggs A."/>
            <person name="Gujja S."/>
            <person name="Hansen M."/>
            <person name="Howarth C."/>
            <person name="Imamovic A."/>
            <person name="Larimer J."/>
            <person name="McCowan C."/>
            <person name="Murphy C."/>
            <person name="Neiman D."/>
            <person name="Pearson M."/>
            <person name="Priest M."/>
            <person name="Roberts A."/>
            <person name="Saif S."/>
            <person name="Shea T."/>
            <person name="Sisk P."/>
            <person name="Sykes S."/>
            <person name="Wortman J."/>
            <person name="Nusbaum C."/>
            <person name="Birren B."/>
        </authorList>
    </citation>
    <scope>NUCLEOTIDE SEQUENCE [LARGE SCALE GENOMIC DNA]</scope>
    <source>
        <strain evidence="1 2">ANC 4105</strain>
    </source>
</reference>
<dbReference type="AlphaFoldDB" id="N9MNT9"/>
<name>N9MNT9_9GAMM</name>
<evidence type="ECO:0000313" key="2">
    <source>
        <dbReference type="Proteomes" id="UP000013261"/>
    </source>
</evidence>
<dbReference type="EMBL" id="APRL01000013">
    <property type="protein sequence ID" value="ENW92416.1"/>
    <property type="molecule type" value="Genomic_DNA"/>
</dbReference>
<gene>
    <name evidence="1" type="ORF">F904_02355</name>
</gene>
<organism evidence="1 2">
    <name type="scientific">Acinetobacter dispersus</name>
    <dbReference type="NCBI Taxonomy" id="70348"/>
    <lineage>
        <taxon>Bacteria</taxon>
        <taxon>Pseudomonadati</taxon>
        <taxon>Pseudomonadota</taxon>
        <taxon>Gammaproteobacteria</taxon>
        <taxon>Moraxellales</taxon>
        <taxon>Moraxellaceae</taxon>
        <taxon>Acinetobacter</taxon>
    </lineage>
</organism>